<dbReference type="EMBL" id="JABWAB010000005">
    <property type="protein sequence ID" value="KAF6051290.1"/>
    <property type="molecule type" value="Genomic_DNA"/>
</dbReference>
<dbReference type="GO" id="GO:0042803">
    <property type="term" value="F:protein homodimerization activity"/>
    <property type="evidence" value="ECO:0007669"/>
    <property type="project" value="EnsemblFungi"/>
</dbReference>
<reference evidence="18" key="1">
    <citation type="submission" date="2020-03" db="EMBL/GenBank/DDBJ databases">
        <title>FDA dAtabase for Regulatory Grade micrObial Sequences (FDA-ARGOS): Supporting development and validation of Infectious Disease Dx tests.</title>
        <authorList>
            <person name="Campos J."/>
            <person name="Goldberg B."/>
            <person name="Tallon L."/>
            <person name="Sadzewicz L."/>
            <person name="Vavikolanu K."/>
            <person name="Mehta A."/>
            <person name="Aluvathingal J."/>
            <person name="Nadendla S."/>
            <person name="Nandy P."/>
            <person name="Geyer C."/>
            <person name="Yan Y."/>
            <person name="Sichtig H."/>
        </authorList>
    </citation>
    <scope>NUCLEOTIDE SEQUENCE [LARGE SCALE GENOMIC DNA]</scope>
    <source>
        <strain evidence="18">FDAARGOS_652</strain>
    </source>
</reference>
<dbReference type="Proteomes" id="UP000590412">
    <property type="component" value="Unassembled WGS sequence"/>
</dbReference>
<dbReference type="Gene3D" id="3.30.200.20">
    <property type="entry name" value="Phosphorylase Kinase, domain 1"/>
    <property type="match status" value="1"/>
</dbReference>
<dbReference type="GO" id="GO:0071232">
    <property type="term" value="P:cellular response to histidine"/>
    <property type="evidence" value="ECO:0007669"/>
    <property type="project" value="EnsemblFungi"/>
</dbReference>
<evidence type="ECO:0000256" key="13">
    <source>
        <dbReference type="PROSITE-ProRule" id="PRU10141"/>
    </source>
</evidence>
<keyword evidence="4 12" id="KW-0547">Nucleotide-binding</keyword>
<dbReference type="GO" id="GO:0031369">
    <property type="term" value="F:translation initiation factor binding"/>
    <property type="evidence" value="ECO:0007669"/>
    <property type="project" value="EnsemblFungi"/>
</dbReference>
<evidence type="ECO:0000256" key="14">
    <source>
        <dbReference type="SAM" id="Coils"/>
    </source>
</evidence>
<evidence type="ECO:0000256" key="5">
    <source>
        <dbReference type="ARBA" id="ARBA00022777"/>
    </source>
</evidence>
<dbReference type="InterPro" id="IPR000719">
    <property type="entry name" value="Prot_kinase_dom"/>
</dbReference>
<dbReference type="Pfam" id="PF12745">
    <property type="entry name" value="HGTP_anticodon2"/>
    <property type="match status" value="1"/>
</dbReference>
<dbReference type="GO" id="GO:0071264">
    <property type="term" value="P:positive regulation of translational initiation in response to starvation"/>
    <property type="evidence" value="ECO:0007669"/>
    <property type="project" value="EnsemblFungi"/>
</dbReference>
<feature type="coiled-coil region" evidence="14">
    <location>
        <begin position="136"/>
        <end position="196"/>
    </location>
</feature>
<comment type="caution">
    <text evidence="18">The sequence shown here is derived from an EMBL/GenBank/DDBJ whole genome shotgun (WGS) entry which is preliminary data.</text>
</comment>
<feature type="binding site" evidence="12">
    <location>
        <begin position="617"/>
        <end position="625"/>
    </location>
    <ligand>
        <name>ATP</name>
        <dbReference type="ChEBI" id="CHEBI:30616"/>
    </ligand>
</feature>
<sequence>MKEVSISSELETRQQDELNSIASIYGDIFKDITPKELIWNKKPNPHFQIFLSSSENENNPTVSITLDIEFTPTYPLSSPKVKFLNPQNLLKAHVARIKQKTEELIKEYEHEEVSFAIISESKFILDDIQAITSKVLSLEEEREKRLRNERKALEELEEKEQKELESATQKRSKELNEQIQQIKIELDEDAEEEEEEVEVAPVPGNKDNYFIFDNELEDSLPNCKRRFKFRAVQGFIRYTKRGLFSSIGKQFIVKPFVSEEIKAEVDKHGQELNYLLTEIDLNNQYWQQDTGKKEVQELEKELQSCVNLNNPHVLKLIGFQIDKQNGWKVRLLTEFSFVSEPLFEIMPSKGHMSLPLARIWLLNLIPVLEQLHNSGFVHKQINPFTVFLFEQDRTGQGSLFTDATNINSWGNENGKILKLAHPSYGYKFLRMLETHPNTGSDKFRKDKNKNPDVWAPPEVKQTGVYNQKSDVWDLGVLVLRLVVGKDALIKEFSNPDEFNKKFLEKARFDRDEYADQVYDLLTKLLQPKYPKRPTLLELNAVRFLRDGPVLKKQESIGYAATNNARSKMLSKDVSIHPARFSSYTPSAQLYNNATQALSSESRGNSRYERDFEEIGRLGKGGFGDVVKARNRMEGTYYAIKKIKHRANKLDSLLSEVLSLARLNHQYIVRYYGTWVEELEESVENLDDRKIVPLSEETSESSEDGSESEDASDLSYANRSSSLLATRTSSFQIDFISNSFDPRIEFDDDSLPQQSNTSEDVFEFAHSTDEDPSTHDSTDLSAYAGGVDVSGRMVHVDQQNTQKVYPKSILYIQMEFCENNTLLNLIEQGLPNNPNEYWRLFRQLLEAVSYIHREGFIHRDLKPMNVFIDKSNNIKVGDFGLAKNSQFLSALPTSEQISEKVDAAVSKNGDLSTVVGTVFYTAPEVSSGNYDEKVDLFSLGVIFFEMCYPLATGMERALTLNKLRQREYPENWKGNQEKQIVHQLLDPDPKARPGASELLQSGRLPVEHQDQVIKEALKSLADPASPWQQQVREALFHQPYSLAKDLLYDGGRETINSSTSDYLLFSKLIDELTSLFHKHGAVENININVILPRIPAQPKDMVYEFLDRGGSVITLPYDLVVPVARFVSRNEINVPKFYRHDFVYRPNLRGIGMPEKYSTMNFNITSSSDREVIANDAECLKVVDEVMCMFGQIPAQKIIFINHYDVLDAVVSFVFGNTKVDDQIKWGVFAVLSQLRIDKSVDDVKKYLREEFQIPRTVIEDLLSNFNFTCSLYEARQKLQKLMIDSPQLIKVEKSFAYLSKVQSILNQFGRKSEILFNPLYNYDNRYYRNGIMFQAVFKGDKSKRYNRIITGGRFDTLIKSFTDVSVTGSKTFKPNRLHCVGFTLTTSFLFALMRNIISRKSVKNDFTKWKGSRCDVLVSSTQQEFVDLCGYEILGKLWLKNISADLVSARSQDELMHEGAVIGASWIVLIRQGQQLVRKSRKSSNYKPLKVKHVLTGRDVDLDSYEELVNFLTSELGVCEEEIDEDPTTSGPIPSDGDTISVEHLDSVDLDQKVIVVNNEAPRGRKNNKREKWEVETNAKTIGSQVVQKLAQGPILTFDVRDEVIDMISITSIHQQEEWVRKVLFSANNLPKSFAMNIYSNLVKEAAKGHSWCILVASRTSHSAIVDLRR</sequence>
<dbReference type="EC" id="2.7.11.1" evidence="1"/>
<dbReference type="CDD" id="cd14046">
    <property type="entry name" value="STKc_EIF2AK4_GCN2_rpt2"/>
    <property type="match status" value="1"/>
</dbReference>
<dbReference type="FunFam" id="3.10.110.10:FF:000050">
    <property type="entry name" value="eIF-2-alpha kinase GCN2"/>
    <property type="match status" value="1"/>
</dbReference>
<proteinExistence type="inferred from homology"/>
<dbReference type="PROSITE" id="PS00107">
    <property type="entry name" value="PROTEIN_KINASE_ATP"/>
    <property type="match status" value="1"/>
</dbReference>
<dbReference type="GO" id="GO:0043023">
    <property type="term" value="F:ribosomal large subunit binding"/>
    <property type="evidence" value="ECO:0007669"/>
    <property type="project" value="EnsemblFungi"/>
</dbReference>
<feature type="domain" description="Protein kinase" evidence="16">
    <location>
        <begin position="611"/>
        <end position="1003"/>
    </location>
</feature>
<dbReference type="GO" id="GO:0005634">
    <property type="term" value="C:nucleus"/>
    <property type="evidence" value="ECO:0007669"/>
    <property type="project" value="TreeGrafter"/>
</dbReference>
<dbReference type="PROSITE" id="PS50908">
    <property type="entry name" value="RWD"/>
    <property type="match status" value="1"/>
</dbReference>
<dbReference type="GO" id="GO:0034198">
    <property type="term" value="P:cellular response to amino acid starvation"/>
    <property type="evidence" value="ECO:0007669"/>
    <property type="project" value="EnsemblFungi"/>
</dbReference>
<comment type="catalytic activity">
    <reaction evidence="9">
        <text>L-threonyl-[protein] + ATP = O-phospho-L-threonyl-[protein] + ADP + H(+)</text>
        <dbReference type="Rhea" id="RHEA:46608"/>
        <dbReference type="Rhea" id="RHEA-COMP:11060"/>
        <dbReference type="Rhea" id="RHEA-COMP:11605"/>
        <dbReference type="ChEBI" id="CHEBI:15378"/>
        <dbReference type="ChEBI" id="CHEBI:30013"/>
        <dbReference type="ChEBI" id="CHEBI:30616"/>
        <dbReference type="ChEBI" id="CHEBI:61977"/>
        <dbReference type="ChEBI" id="CHEBI:456216"/>
        <dbReference type="EC" id="2.7.11.1"/>
    </reaction>
    <physiologicalReaction direction="left-to-right" evidence="9">
        <dbReference type="Rhea" id="RHEA:46609"/>
    </physiologicalReaction>
</comment>
<dbReference type="GO" id="GO:1903833">
    <property type="term" value="P:positive regulation of cellular response to amino acid starvation"/>
    <property type="evidence" value="ECO:0007669"/>
    <property type="project" value="EnsemblFungi"/>
</dbReference>
<dbReference type="SUPFAM" id="SSF54495">
    <property type="entry name" value="UBC-like"/>
    <property type="match status" value="1"/>
</dbReference>
<dbReference type="InterPro" id="IPR011009">
    <property type="entry name" value="Kinase-like_dom_sf"/>
</dbReference>
<dbReference type="InterPro" id="IPR045864">
    <property type="entry name" value="aa-tRNA-synth_II/BPL/LPL"/>
</dbReference>
<feature type="compositionally biased region" description="Acidic residues" evidence="15">
    <location>
        <begin position="696"/>
        <end position="711"/>
    </location>
</feature>
<dbReference type="GO" id="GO:1990611">
    <property type="term" value="P:regulation of cytoplasmic translational initiation in response to stress"/>
    <property type="evidence" value="ECO:0007669"/>
    <property type="project" value="EnsemblFungi"/>
</dbReference>
<name>A0A8X7TBV1_CANPA</name>
<comment type="catalytic activity">
    <reaction evidence="10">
        <text>L-seryl-[protein] + ATP = O-phospho-L-seryl-[protein] + ADP + H(+)</text>
        <dbReference type="Rhea" id="RHEA:17989"/>
        <dbReference type="Rhea" id="RHEA-COMP:9863"/>
        <dbReference type="Rhea" id="RHEA-COMP:11604"/>
        <dbReference type="ChEBI" id="CHEBI:15378"/>
        <dbReference type="ChEBI" id="CHEBI:29999"/>
        <dbReference type="ChEBI" id="CHEBI:30616"/>
        <dbReference type="ChEBI" id="CHEBI:83421"/>
        <dbReference type="ChEBI" id="CHEBI:456216"/>
        <dbReference type="EC" id="2.7.11.1"/>
    </reaction>
    <physiologicalReaction direction="left-to-right" evidence="10">
        <dbReference type="Rhea" id="RHEA:17990"/>
    </physiologicalReaction>
</comment>
<gene>
    <name evidence="18" type="ORF">FOB60_003958</name>
</gene>
<dbReference type="Pfam" id="PF13393">
    <property type="entry name" value="tRNA-synt_His"/>
    <property type="match status" value="1"/>
</dbReference>
<comment type="similarity">
    <text evidence="8">Belongs to the protein kinase superfamily. Ser/Thr protein kinase family. GCN2 subfamily.</text>
</comment>
<dbReference type="SUPFAM" id="SSF55681">
    <property type="entry name" value="Class II aaRS and biotin synthetases"/>
    <property type="match status" value="1"/>
</dbReference>
<dbReference type="InterPro" id="IPR041715">
    <property type="entry name" value="HisRS-like_core"/>
</dbReference>
<dbReference type="GO" id="GO:0017148">
    <property type="term" value="P:negative regulation of translation"/>
    <property type="evidence" value="ECO:0007669"/>
    <property type="project" value="UniProtKB-KW"/>
</dbReference>
<dbReference type="InterPro" id="IPR024435">
    <property type="entry name" value="HisRS-related_dom"/>
</dbReference>
<feature type="domain" description="Protein kinase" evidence="16">
    <location>
        <begin position="233"/>
        <end position="544"/>
    </location>
</feature>
<dbReference type="GO" id="GO:0140469">
    <property type="term" value="P:GCN2-mediated signaling"/>
    <property type="evidence" value="ECO:0007669"/>
    <property type="project" value="EnsemblFungi"/>
</dbReference>
<dbReference type="InterPro" id="IPR001245">
    <property type="entry name" value="Ser-Thr/Tyr_kinase_cat_dom"/>
</dbReference>
<dbReference type="InterPro" id="IPR008271">
    <property type="entry name" value="Ser/Thr_kinase_AS"/>
</dbReference>
<dbReference type="GO" id="GO:0015935">
    <property type="term" value="C:small ribosomal subunit"/>
    <property type="evidence" value="ECO:0007669"/>
    <property type="project" value="EnsemblFungi"/>
</dbReference>
<dbReference type="GO" id="GO:0004694">
    <property type="term" value="F:eukaryotic translation initiation factor 2alpha kinase activity"/>
    <property type="evidence" value="ECO:0007669"/>
    <property type="project" value="EnsemblFungi"/>
</dbReference>
<evidence type="ECO:0000256" key="7">
    <source>
        <dbReference type="ARBA" id="ARBA00023193"/>
    </source>
</evidence>
<dbReference type="OrthoDB" id="341578at2759"/>
<dbReference type="SMART" id="SM00591">
    <property type="entry name" value="RWD"/>
    <property type="match status" value="1"/>
</dbReference>
<dbReference type="InterPro" id="IPR006575">
    <property type="entry name" value="RWD_dom"/>
</dbReference>
<feature type="region of interest" description="Disordered" evidence="15">
    <location>
        <begin position="689"/>
        <end position="713"/>
    </location>
</feature>
<dbReference type="InterPro" id="IPR016255">
    <property type="entry name" value="Gcn2"/>
</dbReference>
<dbReference type="GO" id="GO:0022626">
    <property type="term" value="C:cytosolic ribosome"/>
    <property type="evidence" value="ECO:0007669"/>
    <property type="project" value="EnsemblFungi"/>
</dbReference>
<evidence type="ECO:0000256" key="1">
    <source>
        <dbReference type="ARBA" id="ARBA00012513"/>
    </source>
</evidence>
<evidence type="ECO:0000256" key="3">
    <source>
        <dbReference type="ARBA" id="ARBA00022679"/>
    </source>
</evidence>
<dbReference type="Pfam" id="PF00069">
    <property type="entry name" value="Pkinase"/>
    <property type="match status" value="2"/>
</dbReference>
<keyword evidence="2" id="KW-0723">Serine/threonine-protein kinase</keyword>
<evidence type="ECO:0000256" key="2">
    <source>
        <dbReference type="ARBA" id="ARBA00022527"/>
    </source>
</evidence>
<dbReference type="PROSITE" id="PS00108">
    <property type="entry name" value="PROTEIN_KINASE_ST"/>
    <property type="match status" value="1"/>
</dbReference>
<dbReference type="PANTHER" id="PTHR11042">
    <property type="entry name" value="EUKARYOTIC TRANSLATION INITIATION FACTOR 2-ALPHA KINASE EIF2-ALPHA KINASE -RELATED"/>
    <property type="match status" value="1"/>
</dbReference>
<dbReference type="PROSITE" id="PS50011">
    <property type="entry name" value="PROTEIN_KINASE_DOM"/>
    <property type="match status" value="2"/>
</dbReference>
<dbReference type="InterPro" id="IPR050339">
    <property type="entry name" value="CC_SR_Kinase"/>
</dbReference>
<keyword evidence="14" id="KW-0175">Coiled coil</keyword>
<dbReference type="Gene3D" id="3.10.110.10">
    <property type="entry name" value="Ubiquitin Conjugating Enzyme"/>
    <property type="match status" value="1"/>
</dbReference>
<dbReference type="GO" id="GO:0015934">
    <property type="term" value="C:large ribosomal subunit"/>
    <property type="evidence" value="ECO:0007669"/>
    <property type="project" value="EnsemblFungi"/>
</dbReference>
<dbReference type="Pfam" id="PF07714">
    <property type="entry name" value="PK_Tyr_Ser-Thr"/>
    <property type="match status" value="1"/>
</dbReference>
<evidence type="ECO:0000259" key="17">
    <source>
        <dbReference type="PROSITE" id="PS50908"/>
    </source>
</evidence>
<evidence type="ECO:0000256" key="12">
    <source>
        <dbReference type="PIRSR" id="PIRSR000660-2"/>
    </source>
</evidence>
<feature type="domain" description="RWD" evidence="17">
    <location>
        <begin position="16"/>
        <end position="128"/>
    </location>
</feature>
<dbReference type="SUPFAM" id="SSF56112">
    <property type="entry name" value="Protein kinase-like (PK-like)"/>
    <property type="match status" value="2"/>
</dbReference>
<evidence type="ECO:0000256" key="10">
    <source>
        <dbReference type="ARBA" id="ARBA00048977"/>
    </source>
</evidence>
<keyword evidence="3" id="KW-0808">Transferase</keyword>
<dbReference type="GO" id="GO:0000077">
    <property type="term" value="P:DNA damage checkpoint signaling"/>
    <property type="evidence" value="ECO:0007669"/>
    <property type="project" value="EnsemblFungi"/>
</dbReference>
<feature type="binding site" evidence="12">
    <location>
        <position position="640"/>
    </location>
    <ligand>
        <name>ATP</name>
        <dbReference type="ChEBI" id="CHEBI:30616"/>
    </ligand>
</feature>
<dbReference type="GO" id="GO:0003725">
    <property type="term" value="F:double-stranded RNA binding"/>
    <property type="evidence" value="ECO:0007669"/>
    <property type="project" value="EnsemblFungi"/>
</dbReference>
<evidence type="ECO:0000256" key="15">
    <source>
        <dbReference type="SAM" id="MobiDB-lite"/>
    </source>
</evidence>
<accession>A0A8X7TBV1</accession>
<dbReference type="PIRSF" id="PIRSF000660">
    <property type="entry name" value="Ser/Thr_PK_GCN2"/>
    <property type="match status" value="1"/>
</dbReference>
<evidence type="ECO:0000256" key="8">
    <source>
        <dbReference type="ARBA" id="ARBA00037982"/>
    </source>
</evidence>
<protein>
    <recommendedName>
        <fullName evidence="1">non-specific serine/threonine protein kinase</fullName>
        <ecNumber evidence="1">2.7.11.1</ecNumber>
    </recommendedName>
</protein>
<dbReference type="Gene3D" id="1.10.510.10">
    <property type="entry name" value="Transferase(Phosphotransferase) domain 1"/>
    <property type="match status" value="2"/>
</dbReference>
<keyword evidence="7" id="KW-0652">Protein synthesis inhibitor</keyword>
<dbReference type="InterPro" id="IPR017441">
    <property type="entry name" value="Protein_kinase_ATP_BS"/>
</dbReference>
<dbReference type="CDD" id="cd23823">
    <property type="entry name" value="RWD_GCN2"/>
    <property type="match status" value="1"/>
</dbReference>
<evidence type="ECO:0000256" key="11">
    <source>
        <dbReference type="PIRSR" id="PIRSR000660-1"/>
    </source>
</evidence>
<feature type="active site" description="Proton acceptor" evidence="11">
    <location>
        <position position="859"/>
    </location>
</feature>
<evidence type="ECO:0000313" key="18">
    <source>
        <dbReference type="EMBL" id="KAF6051290.1"/>
    </source>
</evidence>
<keyword evidence="5" id="KW-0418">Kinase</keyword>
<evidence type="ECO:0000313" key="19">
    <source>
        <dbReference type="Proteomes" id="UP000590412"/>
    </source>
</evidence>
<dbReference type="InterPro" id="IPR016135">
    <property type="entry name" value="UBQ-conjugating_enzyme/RWD"/>
</dbReference>
<evidence type="ECO:0000256" key="9">
    <source>
        <dbReference type="ARBA" id="ARBA00048659"/>
    </source>
</evidence>
<dbReference type="GO" id="GO:0000049">
    <property type="term" value="F:tRNA binding"/>
    <property type="evidence" value="ECO:0007669"/>
    <property type="project" value="EnsemblFungi"/>
</dbReference>
<dbReference type="GO" id="GO:0005524">
    <property type="term" value="F:ATP binding"/>
    <property type="evidence" value="ECO:0007669"/>
    <property type="project" value="UniProtKB-UniRule"/>
</dbReference>
<evidence type="ECO:0000259" key="16">
    <source>
        <dbReference type="PROSITE" id="PS50011"/>
    </source>
</evidence>
<dbReference type="GO" id="GO:0030447">
    <property type="term" value="P:filamentous growth"/>
    <property type="evidence" value="ECO:0007669"/>
    <property type="project" value="UniProtKB-ARBA"/>
</dbReference>
<dbReference type="PANTHER" id="PTHR11042:SF160">
    <property type="entry name" value="EUKARYOTIC TRANSLATION INITIATION FACTOR 2-ALPHA KINASE 1"/>
    <property type="match status" value="1"/>
</dbReference>
<evidence type="ECO:0000256" key="6">
    <source>
        <dbReference type="ARBA" id="ARBA00022840"/>
    </source>
</evidence>
<dbReference type="GO" id="GO:0004860">
    <property type="term" value="F:protein kinase inhibitor activity"/>
    <property type="evidence" value="ECO:0007669"/>
    <property type="project" value="EnsemblFungi"/>
</dbReference>
<evidence type="ECO:0000256" key="4">
    <source>
        <dbReference type="ARBA" id="ARBA00022741"/>
    </source>
</evidence>
<dbReference type="Pfam" id="PF05773">
    <property type="entry name" value="RWD"/>
    <property type="match status" value="1"/>
</dbReference>
<dbReference type="SMART" id="SM00220">
    <property type="entry name" value="S_TKc"/>
    <property type="match status" value="1"/>
</dbReference>
<feature type="binding site" evidence="13">
    <location>
        <position position="641"/>
    </location>
    <ligand>
        <name>ATP</name>
        <dbReference type="ChEBI" id="CHEBI:30616"/>
    </ligand>
</feature>
<keyword evidence="6 12" id="KW-0067">ATP-binding</keyword>
<organism evidence="18 19">
    <name type="scientific">Candida parapsilosis</name>
    <name type="common">Yeast</name>
    <dbReference type="NCBI Taxonomy" id="5480"/>
    <lineage>
        <taxon>Eukaryota</taxon>
        <taxon>Fungi</taxon>
        <taxon>Dikarya</taxon>
        <taxon>Ascomycota</taxon>
        <taxon>Saccharomycotina</taxon>
        <taxon>Pichiomycetes</taxon>
        <taxon>Debaryomycetaceae</taxon>
        <taxon>Candida/Lodderomyces clade</taxon>
        <taxon>Candida</taxon>
    </lineage>
</organism>
<dbReference type="Gene3D" id="3.30.930.10">
    <property type="entry name" value="Bira Bifunctional Protein, Domain 2"/>
    <property type="match status" value="1"/>
</dbReference>